<feature type="region of interest" description="Disordered" evidence="1">
    <location>
        <begin position="1"/>
        <end position="40"/>
    </location>
</feature>
<dbReference type="PANTHER" id="PTHR38116:SF9">
    <property type="entry name" value="BZIP DOMAIN-CONTAINING PROTEIN"/>
    <property type="match status" value="1"/>
</dbReference>
<evidence type="ECO:0000313" key="3">
    <source>
        <dbReference type="Proteomes" id="UP001174936"/>
    </source>
</evidence>
<proteinExistence type="predicted"/>
<dbReference type="Proteomes" id="UP001174936">
    <property type="component" value="Unassembled WGS sequence"/>
</dbReference>
<dbReference type="PANTHER" id="PTHR38116">
    <property type="entry name" value="CHROMOSOME 7, WHOLE GENOME SHOTGUN SEQUENCE"/>
    <property type="match status" value="1"/>
</dbReference>
<organism evidence="2 3">
    <name type="scientific">Cercophora newfieldiana</name>
    <dbReference type="NCBI Taxonomy" id="92897"/>
    <lineage>
        <taxon>Eukaryota</taxon>
        <taxon>Fungi</taxon>
        <taxon>Dikarya</taxon>
        <taxon>Ascomycota</taxon>
        <taxon>Pezizomycotina</taxon>
        <taxon>Sordariomycetes</taxon>
        <taxon>Sordariomycetidae</taxon>
        <taxon>Sordariales</taxon>
        <taxon>Lasiosphaeriaceae</taxon>
        <taxon>Cercophora</taxon>
    </lineage>
</organism>
<evidence type="ECO:0000256" key="1">
    <source>
        <dbReference type="SAM" id="MobiDB-lite"/>
    </source>
</evidence>
<gene>
    <name evidence="2" type="ORF">B0T16DRAFT_392678</name>
</gene>
<sequence>MSRRSDPRGPEVEDCARPRVRQRIYKPPPPIDVPDIDEDAAERKRVLNVLAQRRYRQRKRQTRLAGGTENSEQLAKDSSAPAPDVAETGTEEISENAEPTDIRPNAIEGFEADLLDPQWTTVPFNDLSAFQSSLEGNGDFPDFFGNINFDLVPSDDTSSLTMDTGTGSQTDSSLPAFSQKSPPSNGVLSSNEPSPDSYLLPVNELKLLLAAHLVGERLNAGCLMDMATISPFILGASPPNDQLPAEWQPTSSQLTVPHHPVVDLLPWPACRDRILDVFSLPDKLRPPTARGDLALVNFVYDLEDSSEGIRIWGSSPYDAGSWEVGQVLFERWWFLFDRGIVERSNHWRRLRGAPLLRMSNSAASGPANNPRVTEE</sequence>
<keyword evidence="3" id="KW-1185">Reference proteome</keyword>
<feature type="compositionally biased region" description="Basic and acidic residues" evidence="1">
    <location>
        <begin position="1"/>
        <end position="17"/>
    </location>
</feature>
<name>A0AA40CNY5_9PEZI</name>
<dbReference type="InterPro" id="IPR021833">
    <property type="entry name" value="DUF3425"/>
</dbReference>
<comment type="caution">
    <text evidence="2">The sequence shown here is derived from an EMBL/GenBank/DDBJ whole genome shotgun (WGS) entry which is preliminary data.</text>
</comment>
<accession>A0AA40CNY5</accession>
<feature type="region of interest" description="Disordered" evidence="1">
    <location>
        <begin position="157"/>
        <end position="193"/>
    </location>
</feature>
<reference evidence="2" key="1">
    <citation type="submission" date="2023-06" db="EMBL/GenBank/DDBJ databases">
        <title>Genome-scale phylogeny and comparative genomics of the fungal order Sordariales.</title>
        <authorList>
            <consortium name="Lawrence Berkeley National Laboratory"/>
            <person name="Hensen N."/>
            <person name="Bonometti L."/>
            <person name="Westerberg I."/>
            <person name="Brannstrom I.O."/>
            <person name="Guillou S."/>
            <person name="Cros-Aarteil S."/>
            <person name="Calhoun S."/>
            <person name="Haridas S."/>
            <person name="Kuo A."/>
            <person name="Mondo S."/>
            <person name="Pangilinan J."/>
            <person name="Riley R."/>
            <person name="Labutti K."/>
            <person name="Andreopoulos B."/>
            <person name="Lipzen A."/>
            <person name="Chen C."/>
            <person name="Yanf M."/>
            <person name="Daum C."/>
            <person name="Ng V."/>
            <person name="Clum A."/>
            <person name="Steindorff A."/>
            <person name="Ohm R."/>
            <person name="Martin F."/>
            <person name="Silar P."/>
            <person name="Natvig D."/>
            <person name="Lalanne C."/>
            <person name="Gautier V."/>
            <person name="Ament-Velasquez S.L."/>
            <person name="Kruys A."/>
            <person name="Hutchinson M.I."/>
            <person name="Powell A.J."/>
            <person name="Barry K."/>
            <person name="Miller A.N."/>
            <person name="Grigoriev I.V."/>
            <person name="Debuchy R."/>
            <person name="Gladieux P."/>
            <person name="Thoren M.H."/>
            <person name="Johannesson H."/>
        </authorList>
    </citation>
    <scope>NUCLEOTIDE SEQUENCE</scope>
    <source>
        <strain evidence="2">SMH2532-1</strain>
    </source>
</reference>
<dbReference type="Pfam" id="PF11905">
    <property type="entry name" value="DUF3425"/>
    <property type="match status" value="1"/>
</dbReference>
<dbReference type="AlphaFoldDB" id="A0AA40CNY5"/>
<feature type="region of interest" description="Disordered" evidence="1">
    <location>
        <begin position="57"/>
        <end position="103"/>
    </location>
</feature>
<dbReference type="EMBL" id="JAULSV010000005">
    <property type="protein sequence ID" value="KAK0644303.1"/>
    <property type="molecule type" value="Genomic_DNA"/>
</dbReference>
<evidence type="ECO:0000313" key="2">
    <source>
        <dbReference type="EMBL" id="KAK0644303.1"/>
    </source>
</evidence>
<evidence type="ECO:0008006" key="4">
    <source>
        <dbReference type="Google" id="ProtNLM"/>
    </source>
</evidence>
<protein>
    <recommendedName>
        <fullName evidence="4">BZIP domain-containing protein</fullName>
    </recommendedName>
</protein>